<feature type="transmembrane region" description="Helical" evidence="2">
    <location>
        <begin position="374"/>
        <end position="394"/>
    </location>
</feature>
<evidence type="ECO:0000313" key="5">
    <source>
        <dbReference type="Proteomes" id="UP001254165"/>
    </source>
</evidence>
<name>A0ABU3NRV6_9CHLR</name>
<feature type="transmembrane region" description="Helical" evidence="2">
    <location>
        <begin position="276"/>
        <end position="302"/>
    </location>
</feature>
<organism evidence="4 5">
    <name type="scientific">Thermanaerothrix solaris</name>
    <dbReference type="NCBI Taxonomy" id="3058434"/>
    <lineage>
        <taxon>Bacteria</taxon>
        <taxon>Bacillati</taxon>
        <taxon>Chloroflexota</taxon>
        <taxon>Anaerolineae</taxon>
        <taxon>Anaerolineales</taxon>
        <taxon>Anaerolineaceae</taxon>
        <taxon>Thermanaerothrix</taxon>
    </lineage>
</organism>
<feature type="signal peptide" evidence="3">
    <location>
        <begin position="1"/>
        <end position="26"/>
    </location>
</feature>
<keyword evidence="2" id="KW-0812">Transmembrane</keyword>
<dbReference type="RefSeq" id="WP_315626338.1">
    <property type="nucleotide sequence ID" value="NZ_JAUHMF010000010.1"/>
</dbReference>
<evidence type="ECO:0000256" key="3">
    <source>
        <dbReference type="SAM" id="SignalP"/>
    </source>
</evidence>
<keyword evidence="4" id="KW-0614">Plasmid</keyword>
<gene>
    <name evidence="4" type="ORF">QYE77_14920</name>
</gene>
<feature type="transmembrane region" description="Helical" evidence="2">
    <location>
        <begin position="337"/>
        <end position="362"/>
    </location>
</feature>
<feature type="chain" id="PRO_5046079210" evidence="3">
    <location>
        <begin position="27"/>
        <end position="504"/>
    </location>
</feature>
<feature type="transmembrane region" description="Helical" evidence="2">
    <location>
        <begin position="308"/>
        <end position="325"/>
    </location>
</feature>
<feature type="transmembrane region" description="Helical" evidence="2">
    <location>
        <begin position="129"/>
        <end position="148"/>
    </location>
</feature>
<protein>
    <submittedName>
        <fullName evidence="4">Uncharacterized protein</fullName>
    </submittedName>
</protein>
<feature type="transmembrane region" description="Helical" evidence="2">
    <location>
        <begin position="160"/>
        <end position="178"/>
    </location>
</feature>
<geneLocation type="plasmid" evidence="4">
    <name>p4228-RoL</name>
</geneLocation>
<reference evidence="4 5" key="1">
    <citation type="submission" date="2023-07" db="EMBL/GenBank/DDBJ databases">
        <title>Novel species of Thermanaerothrix with wide hydrolytic capabilities.</title>
        <authorList>
            <person name="Zayulina K.S."/>
            <person name="Podosokorskaya O.A."/>
            <person name="Elcheninov A.G."/>
        </authorList>
    </citation>
    <scope>NUCLEOTIDE SEQUENCE [LARGE SCALE GENOMIC DNA]</scope>
    <source>
        <strain evidence="4 5">4228-RoL</strain>
        <plasmid evidence="4">p4228-RoL</plasmid>
    </source>
</reference>
<keyword evidence="2" id="KW-0472">Membrane</keyword>
<proteinExistence type="predicted"/>
<keyword evidence="5" id="KW-1185">Reference proteome</keyword>
<sequence length="504" mass="55397">MLQRRSLFAILLTSLLLTLIVNHSWAQSLPPDELSQVNYCARSTYNEDRCVPFSEYTTLLAKRTTAQGLIGLTNGISWLIWQAGRLVVHISRFVVQGEWEETLRRNILAAIQQVVPPALDRLLFDAQNGLMFIMLFVVGILLILPFGNLAHRVVGKRAEVFLWGFLIAFFFVRTFLGYDLVQEFDALRVSIMRLVFGDPEQGLAFESPFLNPFMARPDEVNTIDGNLPQVYRAVFFPQPDTYQITVILGAGPMIGNVNVINLNLETDESLTRRVNLAFSSLFYALLGLVGFLIVFTCGLVVFIVNLSAIAAIVLFFAALPAGFFTPGRNLILRIVNIYLMSIILGILTGGVMRVLGAVSWVAPVGGVGGDLSPLRIIPALVMSLTAFFVLQLVASGAIKSITGLHETFLRDTSQILMPAELLGRPAPNILPSVRQPILPGSGIDTALQAPGRIYRSGKAFAARVSRHFSPPPPPSQPHPSQPHPDESPPRGNAFESQARRSKVN</sequence>
<keyword evidence="2" id="KW-1133">Transmembrane helix</keyword>
<accession>A0ABU3NRV6</accession>
<comment type="caution">
    <text evidence="4">The sequence shown here is derived from an EMBL/GenBank/DDBJ whole genome shotgun (WGS) entry which is preliminary data.</text>
</comment>
<evidence type="ECO:0000256" key="2">
    <source>
        <dbReference type="SAM" id="Phobius"/>
    </source>
</evidence>
<feature type="transmembrane region" description="Helical" evidence="2">
    <location>
        <begin position="242"/>
        <end position="264"/>
    </location>
</feature>
<feature type="region of interest" description="Disordered" evidence="1">
    <location>
        <begin position="464"/>
        <end position="504"/>
    </location>
</feature>
<evidence type="ECO:0000256" key="1">
    <source>
        <dbReference type="SAM" id="MobiDB-lite"/>
    </source>
</evidence>
<evidence type="ECO:0000313" key="4">
    <source>
        <dbReference type="EMBL" id="MDT8899555.1"/>
    </source>
</evidence>
<keyword evidence="3" id="KW-0732">Signal</keyword>
<dbReference type="Proteomes" id="UP001254165">
    <property type="component" value="Unassembled WGS sequence"/>
</dbReference>
<feature type="compositionally biased region" description="Pro residues" evidence="1">
    <location>
        <begin position="469"/>
        <end position="482"/>
    </location>
</feature>
<dbReference type="EMBL" id="JAUHMF010000010">
    <property type="protein sequence ID" value="MDT8899555.1"/>
    <property type="molecule type" value="Genomic_DNA"/>
</dbReference>